<keyword evidence="1" id="KW-0472">Membrane</keyword>
<dbReference type="HOGENOM" id="CLU_199108_0_0_4"/>
<evidence type="ECO:0000313" key="3">
    <source>
        <dbReference type="EMBL" id="EFG30683.1"/>
    </source>
</evidence>
<organism evidence="3 4">
    <name type="scientific">Simonsiella muelleri ATCC 29453</name>
    <dbReference type="NCBI Taxonomy" id="641147"/>
    <lineage>
        <taxon>Bacteria</taxon>
        <taxon>Pseudomonadati</taxon>
        <taxon>Pseudomonadota</taxon>
        <taxon>Betaproteobacteria</taxon>
        <taxon>Neisseriales</taxon>
        <taxon>Neisseriaceae</taxon>
        <taxon>Simonsiella</taxon>
    </lineage>
</organism>
<dbReference type="EMBL" id="ADCY02000050">
    <property type="protein sequence ID" value="EFG30683.1"/>
    <property type="molecule type" value="Genomic_DNA"/>
</dbReference>
<feature type="signal peptide" evidence="2">
    <location>
        <begin position="1"/>
        <end position="34"/>
    </location>
</feature>
<keyword evidence="4" id="KW-1185">Reference proteome</keyword>
<name>V9HBT7_9NEIS</name>
<dbReference type="AlphaFoldDB" id="V9HBT7"/>
<evidence type="ECO:0000256" key="2">
    <source>
        <dbReference type="SAM" id="SignalP"/>
    </source>
</evidence>
<dbReference type="InterPro" id="IPR008020">
    <property type="entry name" value="G8P"/>
</dbReference>
<dbReference type="Proteomes" id="UP000017813">
    <property type="component" value="Unassembled WGS sequence"/>
</dbReference>
<evidence type="ECO:0000313" key="4">
    <source>
        <dbReference type="Proteomes" id="UP000017813"/>
    </source>
</evidence>
<dbReference type="KEGG" id="smur:BWP33_06395"/>
<gene>
    <name evidence="3" type="ORF">HMPREF9021_01289</name>
</gene>
<accession>V9HBT7</accession>
<keyword evidence="2" id="KW-0732">Signal</keyword>
<dbReference type="RefSeq" id="WP_002642613.1">
    <property type="nucleotide sequence ID" value="NZ_CP019448.1"/>
</dbReference>
<dbReference type="STRING" id="641147.HMPREF9021_01289"/>
<feature type="transmembrane region" description="Helical" evidence="1">
    <location>
        <begin position="50"/>
        <end position="71"/>
    </location>
</feature>
<comment type="caution">
    <text evidence="3">The sequence shown here is derived from an EMBL/GenBank/DDBJ whole genome shotgun (WGS) entry which is preliminary data.</text>
</comment>
<reference evidence="3 4" key="2">
    <citation type="submission" date="2011-10" db="EMBL/GenBank/DDBJ databases">
        <title>The Genome Sequence of Simonsiella muelleri ATCC 29453.</title>
        <authorList>
            <consortium name="The Broad Institute Genome Sequencing Platform"/>
            <consortium name="The Broad Institute Genome Sequencing Center for Infectious Disease"/>
            <person name="Earl A."/>
            <person name="Ward D."/>
            <person name="Feldgarden M."/>
            <person name="Gevers D."/>
            <person name="Izard J."/>
            <person name="Baranova O.V."/>
            <person name="Blanton J.M."/>
            <person name="Tanner A.C."/>
            <person name="Dewhirst F."/>
            <person name="Young S.K."/>
            <person name="Zeng Q."/>
            <person name="Gargeya S."/>
            <person name="Fitzgerald M."/>
            <person name="Haas B."/>
            <person name="Abouelleil A."/>
            <person name="Alvarado L."/>
            <person name="Arachchi H.M."/>
            <person name="Berlin A."/>
            <person name="Brown A."/>
            <person name="Chapman S.B."/>
            <person name="Chen Z."/>
            <person name="Dunbar C."/>
            <person name="Freedman E."/>
            <person name="Gearin G."/>
            <person name="Goldberg J."/>
            <person name="Griggs A."/>
            <person name="Gujja S."/>
            <person name="Heiman D."/>
            <person name="Howarth C."/>
            <person name="Larson L."/>
            <person name="Lui A."/>
            <person name="MacDonald P.J.P."/>
            <person name="Montmayeur A."/>
            <person name="Murphy C."/>
            <person name="Neiman D."/>
            <person name="Pearson M."/>
            <person name="Priest M."/>
            <person name="Roberts A."/>
            <person name="Saif S."/>
            <person name="Shea T."/>
            <person name="Shenoy N."/>
            <person name="Sisk P."/>
            <person name="Stolte C."/>
            <person name="Sykes S."/>
            <person name="Wortman J."/>
            <person name="Nusbaum C."/>
            <person name="Birren B."/>
        </authorList>
    </citation>
    <scope>NUCLEOTIDE SEQUENCE [LARGE SCALE GENOMIC DNA]</scope>
    <source>
        <strain evidence="3 4">ATCC 29453</strain>
    </source>
</reference>
<keyword evidence="1" id="KW-1133">Transmembrane helix</keyword>
<protein>
    <submittedName>
        <fullName evidence="3">Uncharacterized protein</fullName>
    </submittedName>
</protein>
<reference evidence="3 4" key="1">
    <citation type="submission" date="2010-03" db="EMBL/GenBank/DDBJ databases">
        <authorList>
            <consortium name="The Broad Institute Genome Sequencing Platform"/>
            <person name="Ward D."/>
            <person name="Earl A."/>
            <person name="Feldgarden M."/>
            <person name="Gevers D."/>
            <person name="Young S."/>
            <person name="Zeng Q."/>
            <person name="Koehrsen M."/>
            <person name="Alvarado L."/>
            <person name="Berlin A.M."/>
            <person name="Borenstein D."/>
            <person name="Chapman S.B."/>
            <person name="Chen Z."/>
            <person name="Engels R."/>
            <person name="Freedman E."/>
            <person name="Gellesch M."/>
            <person name="Goldberg J."/>
            <person name="Griggs A."/>
            <person name="Gujja S."/>
            <person name="Heilman E.R."/>
            <person name="Heiman D.I."/>
            <person name="Hepburn T.A."/>
            <person name="Howarth C."/>
            <person name="Jen D."/>
            <person name="Larson L."/>
            <person name="Mehta T."/>
            <person name="Park D."/>
            <person name="Pearson M."/>
            <person name="Richards J."/>
            <person name="Roberts A."/>
            <person name="Saif S."/>
            <person name="Shea T.D."/>
            <person name="Shenoy N."/>
            <person name="Sisk P."/>
            <person name="Stolte C."/>
            <person name="Sykes S.N."/>
            <person name="Walk T."/>
            <person name="White J."/>
            <person name="Yandava C."/>
            <person name="Izard J."/>
            <person name="Baranova O.V."/>
            <person name="Blanton J.M."/>
            <person name="Tanner A.C."/>
            <person name="Dewhirst F."/>
            <person name="Haas B."/>
            <person name="Nusbaum C."/>
            <person name="Birren B."/>
        </authorList>
    </citation>
    <scope>NUCLEOTIDE SEQUENCE [LARGE SCALE GENOMIC DNA]</scope>
    <source>
        <strain evidence="3 4">ATCC 29453</strain>
    </source>
</reference>
<sequence>MKIMNSVKKYATRVNAVKTAAATGLMALAVGANAAVPAEVTSALTDAKADALSVGGIVLGIIVSIFALMLIRRVLK</sequence>
<keyword evidence="1" id="KW-0812">Transmembrane</keyword>
<feature type="chain" id="PRO_5030178938" evidence="2">
    <location>
        <begin position="35"/>
        <end position="76"/>
    </location>
</feature>
<dbReference type="eggNOG" id="ENOG50315N4">
    <property type="taxonomic scope" value="Bacteria"/>
</dbReference>
<evidence type="ECO:0000256" key="1">
    <source>
        <dbReference type="SAM" id="Phobius"/>
    </source>
</evidence>
<proteinExistence type="predicted"/>
<dbReference type="Pfam" id="PF05356">
    <property type="entry name" value="Phage_Coat_B"/>
    <property type="match status" value="1"/>
</dbReference>